<evidence type="ECO:0000313" key="2">
    <source>
        <dbReference type="EMBL" id="GGR03017.1"/>
    </source>
</evidence>
<reference evidence="2" key="1">
    <citation type="journal article" date="2014" name="Int. J. Syst. Evol. Microbiol.">
        <title>Complete genome sequence of Corynebacterium casei LMG S-19264T (=DSM 44701T), isolated from a smear-ripened cheese.</title>
        <authorList>
            <consortium name="US DOE Joint Genome Institute (JGI-PGF)"/>
            <person name="Walter F."/>
            <person name="Albersmeier A."/>
            <person name="Kalinowski J."/>
            <person name="Ruckert C."/>
        </authorList>
    </citation>
    <scope>NUCLEOTIDE SEQUENCE</scope>
    <source>
        <strain evidence="2">JCM 4346</strain>
    </source>
</reference>
<evidence type="ECO:0000256" key="1">
    <source>
        <dbReference type="SAM" id="MobiDB-lite"/>
    </source>
</evidence>
<organism evidence="2 3">
    <name type="scientific">Streptomyces aurantiogriseus</name>
    <dbReference type="NCBI Taxonomy" id="66870"/>
    <lineage>
        <taxon>Bacteria</taxon>
        <taxon>Bacillati</taxon>
        <taxon>Actinomycetota</taxon>
        <taxon>Actinomycetes</taxon>
        <taxon>Kitasatosporales</taxon>
        <taxon>Streptomycetaceae</taxon>
        <taxon>Streptomyces</taxon>
    </lineage>
</organism>
<protein>
    <submittedName>
        <fullName evidence="2">Uncharacterized protein</fullName>
    </submittedName>
</protein>
<proteinExistence type="predicted"/>
<evidence type="ECO:0000313" key="3">
    <source>
        <dbReference type="Proteomes" id="UP000658320"/>
    </source>
</evidence>
<gene>
    <name evidence="2" type="ORF">GCM10010251_18670</name>
</gene>
<comment type="caution">
    <text evidence="2">The sequence shown here is derived from an EMBL/GenBank/DDBJ whole genome shotgun (WGS) entry which is preliminary data.</text>
</comment>
<reference evidence="2" key="2">
    <citation type="submission" date="2020-09" db="EMBL/GenBank/DDBJ databases">
        <authorList>
            <person name="Sun Q."/>
            <person name="Ohkuma M."/>
        </authorList>
    </citation>
    <scope>NUCLEOTIDE SEQUENCE</scope>
    <source>
        <strain evidence="2">JCM 4346</strain>
    </source>
</reference>
<name>A0A918C3E7_9ACTN</name>
<sequence>MMLSAFDKYVRASGAMSSLDDSCERLVQPVVAATTATSPAQADMHSKRPRLIRPPGA</sequence>
<dbReference type="Proteomes" id="UP000658320">
    <property type="component" value="Unassembled WGS sequence"/>
</dbReference>
<keyword evidence="3" id="KW-1185">Reference proteome</keyword>
<dbReference type="AlphaFoldDB" id="A0A918C3E7"/>
<dbReference type="EMBL" id="BMSX01000003">
    <property type="protein sequence ID" value="GGR03017.1"/>
    <property type="molecule type" value="Genomic_DNA"/>
</dbReference>
<accession>A0A918C3E7</accession>
<feature type="region of interest" description="Disordered" evidence="1">
    <location>
        <begin position="34"/>
        <end position="57"/>
    </location>
</feature>